<dbReference type="SMART" id="SM00287">
    <property type="entry name" value="SH3b"/>
    <property type="match status" value="1"/>
</dbReference>
<dbReference type="InterPro" id="IPR013229">
    <property type="entry name" value="PEGA"/>
</dbReference>
<dbReference type="Pfam" id="PF08239">
    <property type="entry name" value="SH3_3"/>
    <property type="match status" value="1"/>
</dbReference>
<feature type="domain" description="SH3b" evidence="2">
    <location>
        <begin position="211"/>
        <end position="282"/>
    </location>
</feature>
<dbReference type="Pfam" id="PF08308">
    <property type="entry name" value="PEGA"/>
    <property type="match status" value="1"/>
</dbReference>
<name>A0A1G1V8G8_9BACT</name>
<feature type="transmembrane region" description="Helical" evidence="1">
    <location>
        <begin position="6"/>
        <end position="23"/>
    </location>
</feature>
<evidence type="ECO:0000313" key="4">
    <source>
        <dbReference type="Proteomes" id="UP000178319"/>
    </source>
</evidence>
<dbReference type="AlphaFoldDB" id="A0A1G1V8G8"/>
<dbReference type="Gene3D" id="2.30.30.40">
    <property type="entry name" value="SH3 Domains"/>
    <property type="match status" value="1"/>
</dbReference>
<dbReference type="PROSITE" id="PS51781">
    <property type="entry name" value="SH3B"/>
    <property type="match status" value="1"/>
</dbReference>
<organism evidence="3 4">
    <name type="scientific">Candidatus Blackburnbacteria bacterium RIFCSPHIGHO2_02_FULL_44_20</name>
    <dbReference type="NCBI Taxonomy" id="1797516"/>
    <lineage>
        <taxon>Bacteria</taxon>
        <taxon>Candidatus Blackburniibacteriota</taxon>
    </lineage>
</organism>
<keyword evidence="1" id="KW-1133">Transmembrane helix</keyword>
<reference evidence="3 4" key="1">
    <citation type="journal article" date="2016" name="Nat. Commun.">
        <title>Thousands of microbial genomes shed light on interconnected biogeochemical processes in an aquifer system.</title>
        <authorList>
            <person name="Anantharaman K."/>
            <person name="Brown C.T."/>
            <person name="Hug L.A."/>
            <person name="Sharon I."/>
            <person name="Castelle C.J."/>
            <person name="Probst A.J."/>
            <person name="Thomas B.C."/>
            <person name="Singh A."/>
            <person name="Wilkins M.J."/>
            <person name="Karaoz U."/>
            <person name="Brodie E.L."/>
            <person name="Williams K.H."/>
            <person name="Hubbard S.S."/>
            <person name="Banfield J.F."/>
        </authorList>
    </citation>
    <scope>NUCLEOTIDE SEQUENCE [LARGE SCALE GENOMIC DNA]</scope>
</reference>
<dbReference type="EMBL" id="MHBZ01000012">
    <property type="protein sequence ID" value="OGY11744.1"/>
    <property type="molecule type" value="Genomic_DNA"/>
</dbReference>
<proteinExistence type="predicted"/>
<dbReference type="InterPro" id="IPR003646">
    <property type="entry name" value="SH3-like_bac-type"/>
</dbReference>
<evidence type="ECO:0000256" key="1">
    <source>
        <dbReference type="SAM" id="Phobius"/>
    </source>
</evidence>
<dbReference type="STRING" id="1797516.A3D26_02130"/>
<keyword evidence="1" id="KW-0812">Transmembrane</keyword>
<gene>
    <name evidence="3" type="ORF">A3D26_02130</name>
</gene>
<dbReference type="Proteomes" id="UP000178319">
    <property type="component" value="Unassembled WGS sequence"/>
</dbReference>
<comment type="caution">
    <text evidence="3">The sequence shown here is derived from an EMBL/GenBank/DDBJ whole genome shotgun (WGS) entry which is preliminary data.</text>
</comment>
<accession>A0A1G1V8G8</accession>
<evidence type="ECO:0000313" key="3">
    <source>
        <dbReference type="EMBL" id="OGY11744.1"/>
    </source>
</evidence>
<evidence type="ECO:0000259" key="2">
    <source>
        <dbReference type="PROSITE" id="PS51781"/>
    </source>
</evidence>
<sequence length="283" mass="31327">MDKKWLLITILVLFGLTAGFFLLKNRLSPAQAKLEIAETNVSASVYVNGEQVATSTPYEEFRKPGEVTVRLVPTNSDKPLALWETKVNLTEGVTTVIRREFGEKDNTSAGEILSFEKIGGKKAELAVVSIPDSAEVKFDSETRGFTPVPIANSTTEEHTLTISHPGYLTRDIGGLKPVQGYKLTIVVFLAEDESTKPKEEEASESAKLQDEPTQTMVEIQDTGTGFLRVREEALKTSPEIARVTPGKKYAFIEEDKTGEWYKIEYEKGKTGWISAEYAQKSPS</sequence>
<keyword evidence="1" id="KW-0472">Membrane</keyword>
<protein>
    <recommendedName>
        <fullName evidence="2">SH3b domain-containing protein</fullName>
    </recommendedName>
</protein>